<keyword evidence="8" id="KW-0378">Hydrolase</keyword>
<feature type="domain" description="Peptidase S11 D-Ala-D-Ala carboxypeptidase A C-terminal" evidence="17">
    <location>
        <begin position="307"/>
        <end position="409"/>
    </location>
</feature>
<dbReference type="PATRIC" id="fig|1423746.3.peg.313"/>
<dbReference type="InterPro" id="IPR015956">
    <property type="entry name" value="Peniciliin-bd_prot_C_sf"/>
</dbReference>
<name>A0A0R1P638_9LACO</name>
<comment type="catalytic activity">
    <reaction evidence="12">
        <text>Preferential cleavage: (Ac)2-L-Lys-D-Ala-|-D-Ala. Also transpeptidation of peptidyl-alanyl moieties that are N-acyl substituents of D-alanine.</text>
        <dbReference type="EC" id="3.4.16.4"/>
    </reaction>
</comment>
<dbReference type="PRINTS" id="PR00725">
    <property type="entry name" value="DADACBPTASE1"/>
</dbReference>
<dbReference type="AlphaFoldDB" id="A0A0R1P638"/>
<dbReference type="Proteomes" id="UP000051445">
    <property type="component" value="Unassembled WGS sequence"/>
</dbReference>
<proteinExistence type="inferred from homology"/>
<dbReference type="InterPro" id="IPR037167">
    <property type="entry name" value="Peptidase_S11_C_sf"/>
</dbReference>
<evidence type="ECO:0000256" key="9">
    <source>
        <dbReference type="ARBA" id="ARBA00022960"/>
    </source>
</evidence>
<evidence type="ECO:0000313" key="19">
    <source>
        <dbReference type="Proteomes" id="UP000051445"/>
    </source>
</evidence>
<dbReference type="InterPro" id="IPR018044">
    <property type="entry name" value="Peptidase_S11"/>
</dbReference>
<dbReference type="Gene3D" id="3.40.710.10">
    <property type="entry name" value="DD-peptidase/beta-lactamase superfamily"/>
    <property type="match status" value="1"/>
</dbReference>
<feature type="active site" description="Acyl-ester intermediate" evidence="13">
    <location>
        <position position="65"/>
    </location>
</feature>
<keyword evidence="9" id="KW-0133">Cell shape</keyword>
<dbReference type="UniPathway" id="UPA00219"/>
<dbReference type="PANTHER" id="PTHR21581">
    <property type="entry name" value="D-ALANYL-D-ALANINE CARBOXYPEPTIDASE"/>
    <property type="match status" value="1"/>
</dbReference>
<dbReference type="InterPro" id="IPR012907">
    <property type="entry name" value="Peptidase_S11_C"/>
</dbReference>
<evidence type="ECO:0000256" key="2">
    <source>
        <dbReference type="ARBA" id="ARBA00004752"/>
    </source>
</evidence>
<comment type="caution">
    <text evidence="18">The sequence shown here is derived from an EMBL/GenBank/DDBJ whole genome shotgun (WGS) entry which is preliminary data.</text>
</comment>
<protein>
    <recommendedName>
        <fullName evidence="4">serine-type D-Ala-D-Ala carboxypeptidase</fullName>
        <ecNumber evidence="4">3.4.16.4</ecNumber>
    </recommendedName>
</protein>
<comment type="similarity">
    <text evidence="3 15">Belongs to the peptidase S11 family.</text>
</comment>
<keyword evidence="10" id="KW-0573">Peptidoglycan synthesis</keyword>
<keyword evidence="5 18" id="KW-0121">Carboxypeptidase</keyword>
<dbReference type="GO" id="GO:0071555">
    <property type="term" value="P:cell wall organization"/>
    <property type="evidence" value="ECO:0007669"/>
    <property type="project" value="UniProtKB-KW"/>
</dbReference>
<gene>
    <name evidence="18" type="ORF">FD27_GL000306</name>
</gene>
<dbReference type="SMART" id="SM00936">
    <property type="entry name" value="PBP5_C"/>
    <property type="match status" value="1"/>
</dbReference>
<evidence type="ECO:0000256" key="7">
    <source>
        <dbReference type="ARBA" id="ARBA00022729"/>
    </source>
</evidence>
<comment type="function">
    <text evidence="1">Removes C-terminal D-alanyl residues from sugar-peptide cell wall precursors.</text>
</comment>
<dbReference type="GO" id="GO:0008360">
    <property type="term" value="P:regulation of cell shape"/>
    <property type="evidence" value="ECO:0007669"/>
    <property type="project" value="UniProtKB-KW"/>
</dbReference>
<dbReference type="SUPFAM" id="SSF56601">
    <property type="entry name" value="beta-lactamase/transpeptidase-like"/>
    <property type="match status" value="1"/>
</dbReference>
<dbReference type="InterPro" id="IPR001967">
    <property type="entry name" value="Peptidase_S11_N"/>
</dbReference>
<evidence type="ECO:0000256" key="1">
    <source>
        <dbReference type="ARBA" id="ARBA00003217"/>
    </source>
</evidence>
<keyword evidence="6" id="KW-0645">Protease</keyword>
<evidence type="ECO:0000256" key="10">
    <source>
        <dbReference type="ARBA" id="ARBA00022984"/>
    </source>
</evidence>
<dbReference type="EMBL" id="AZER01000013">
    <property type="protein sequence ID" value="KRL28032.1"/>
    <property type="molecule type" value="Genomic_DNA"/>
</dbReference>
<feature type="active site" evidence="13">
    <location>
        <position position="129"/>
    </location>
</feature>
<keyword evidence="19" id="KW-1185">Reference proteome</keyword>
<evidence type="ECO:0000256" key="6">
    <source>
        <dbReference type="ARBA" id="ARBA00022670"/>
    </source>
</evidence>
<evidence type="ECO:0000256" key="3">
    <source>
        <dbReference type="ARBA" id="ARBA00007164"/>
    </source>
</evidence>
<comment type="pathway">
    <text evidence="2">Cell wall biogenesis; peptidoglycan biosynthesis.</text>
</comment>
<keyword evidence="7 16" id="KW-0732">Signal</keyword>
<dbReference type="OrthoDB" id="9791132at2"/>
<dbReference type="EC" id="3.4.16.4" evidence="4"/>
<feature type="signal peptide" evidence="16">
    <location>
        <begin position="1"/>
        <end position="31"/>
    </location>
</feature>
<evidence type="ECO:0000256" key="5">
    <source>
        <dbReference type="ARBA" id="ARBA00022645"/>
    </source>
</evidence>
<accession>A0A0R1P638</accession>
<evidence type="ECO:0000256" key="16">
    <source>
        <dbReference type="SAM" id="SignalP"/>
    </source>
</evidence>
<sequence>MVQKVFRWLVIMATTVLIVSSALLPSTSAQAAAFKLNARSAYAIDAQTGQVLYQKNARKKYPVASLTKVLTLAVIEQDVAAHKLRWNQKVKVTPAVAKVANDWHFSNVQLNAGESYTVRQLAESMMIVSADGSTEALALADAGSTAAFNKKMQAVARKAGVKDAKIYNMIGLPNEDLGKNKIKGVDKDAENLFSARDMALISKYLIDNYPDALKITKTKFANFRVSEGQSERLVNINSLLPKNGFAPKNGEIDGLKTGNTDAAGKCIITTGTFDGRRIILVALHTKGDWNRQSKESKEFYEQLTDRYQPVTLNTTQQVSRQVQRMRVVHAKKRRSTKLDLQRATAVWVPKGMTWQQMKPSLIVKQADRSMTGSLKAPVKKGQQVGYLVLHPGDLPKVKMPVKALNNVQRSGWFDL</sequence>
<feature type="active site" description="Proton acceptor" evidence="13">
    <location>
        <position position="68"/>
    </location>
</feature>
<evidence type="ECO:0000256" key="15">
    <source>
        <dbReference type="RuleBase" id="RU004016"/>
    </source>
</evidence>
<evidence type="ECO:0000256" key="13">
    <source>
        <dbReference type="PIRSR" id="PIRSR618044-1"/>
    </source>
</evidence>
<dbReference type="GO" id="GO:0009252">
    <property type="term" value="P:peptidoglycan biosynthetic process"/>
    <property type="evidence" value="ECO:0007669"/>
    <property type="project" value="UniProtKB-UniPathway"/>
</dbReference>
<reference evidence="18 19" key="1">
    <citation type="journal article" date="2015" name="Genome Announc.">
        <title>Expanding the biotechnology potential of lactobacilli through comparative genomics of 213 strains and associated genera.</title>
        <authorList>
            <person name="Sun Z."/>
            <person name="Harris H.M."/>
            <person name="McCann A."/>
            <person name="Guo C."/>
            <person name="Argimon S."/>
            <person name="Zhang W."/>
            <person name="Yang X."/>
            <person name="Jeffery I.B."/>
            <person name="Cooney J.C."/>
            <person name="Kagawa T.F."/>
            <person name="Liu W."/>
            <person name="Song Y."/>
            <person name="Salvetti E."/>
            <person name="Wrobel A."/>
            <person name="Rasinkangas P."/>
            <person name="Parkhill J."/>
            <person name="Rea M.C."/>
            <person name="O'Sullivan O."/>
            <person name="Ritari J."/>
            <person name="Douillard F.P."/>
            <person name="Paul Ross R."/>
            <person name="Yang R."/>
            <person name="Briner A.E."/>
            <person name="Felis G.E."/>
            <person name="de Vos W.M."/>
            <person name="Barrangou R."/>
            <person name="Klaenhammer T.R."/>
            <person name="Caufield P.W."/>
            <person name="Cui Y."/>
            <person name="Zhang H."/>
            <person name="O'Toole P.W."/>
        </authorList>
    </citation>
    <scope>NUCLEOTIDE SEQUENCE [LARGE SCALE GENOMIC DNA]</scope>
    <source>
        <strain evidence="18 19">DSM 13145</strain>
    </source>
</reference>
<evidence type="ECO:0000256" key="11">
    <source>
        <dbReference type="ARBA" id="ARBA00023316"/>
    </source>
</evidence>
<evidence type="ECO:0000259" key="17">
    <source>
        <dbReference type="SMART" id="SM00936"/>
    </source>
</evidence>
<keyword evidence="11" id="KW-0961">Cell wall biogenesis/degradation</keyword>
<evidence type="ECO:0000256" key="12">
    <source>
        <dbReference type="ARBA" id="ARBA00034000"/>
    </source>
</evidence>
<dbReference type="InterPro" id="IPR012338">
    <property type="entry name" value="Beta-lactam/transpept-like"/>
</dbReference>
<evidence type="ECO:0000313" key="18">
    <source>
        <dbReference type="EMBL" id="KRL28032.1"/>
    </source>
</evidence>
<dbReference type="Pfam" id="PF00768">
    <property type="entry name" value="Peptidase_S11"/>
    <property type="match status" value="1"/>
</dbReference>
<dbReference type="SUPFAM" id="SSF69189">
    <property type="entry name" value="Penicillin-binding protein associated domain"/>
    <property type="match status" value="1"/>
</dbReference>
<dbReference type="GO" id="GO:0009002">
    <property type="term" value="F:serine-type D-Ala-D-Ala carboxypeptidase activity"/>
    <property type="evidence" value="ECO:0007669"/>
    <property type="project" value="UniProtKB-EC"/>
</dbReference>
<dbReference type="RefSeq" id="WP_057749120.1">
    <property type="nucleotide sequence ID" value="NZ_AZER01000013.1"/>
</dbReference>
<dbReference type="Gene3D" id="2.60.410.10">
    <property type="entry name" value="D-Ala-D-Ala carboxypeptidase, C-terminal domain"/>
    <property type="match status" value="1"/>
</dbReference>
<dbReference type="GO" id="GO:0006508">
    <property type="term" value="P:proteolysis"/>
    <property type="evidence" value="ECO:0007669"/>
    <property type="project" value="UniProtKB-KW"/>
</dbReference>
<evidence type="ECO:0000256" key="4">
    <source>
        <dbReference type="ARBA" id="ARBA00012448"/>
    </source>
</evidence>
<organism evidence="18 19">
    <name type="scientific">Limosilactobacillus frumenti DSM 13145</name>
    <dbReference type="NCBI Taxonomy" id="1423746"/>
    <lineage>
        <taxon>Bacteria</taxon>
        <taxon>Bacillati</taxon>
        <taxon>Bacillota</taxon>
        <taxon>Bacilli</taxon>
        <taxon>Lactobacillales</taxon>
        <taxon>Lactobacillaceae</taxon>
        <taxon>Limosilactobacillus</taxon>
    </lineage>
</organism>
<feature type="chain" id="PRO_5006408831" description="serine-type D-Ala-D-Ala carboxypeptidase" evidence="16">
    <location>
        <begin position="32"/>
        <end position="415"/>
    </location>
</feature>
<dbReference type="PANTHER" id="PTHR21581:SF11">
    <property type="entry name" value="D-ALANYL-D-ALANINE CARBOXYPEPTIDASE DACA"/>
    <property type="match status" value="1"/>
</dbReference>
<dbReference type="STRING" id="1423746.FD27_GL000306"/>
<evidence type="ECO:0000256" key="14">
    <source>
        <dbReference type="PIRSR" id="PIRSR618044-2"/>
    </source>
</evidence>
<feature type="binding site" evidence="14">
    <location>
        <position position="256"/>
    </location>
    <ligand>
        <name>substrate</name>
    </ligand>
</feature>
<evidence type="ECO:0000256" key="8">
    <source>
        <dbReference type="ARBA" id="ARBA00022801"/>
    </source>
</evidence>